<feature type="domain" description="ACT" evidence="16">
    <location>
        <begin position="374"/>
        <end position="444"/>
    </location>
</feature>
<comment type="pathway">
    <text evidence="1 13">Amino-acid biosynthesis; L-threonine biosynthesis; L-threonine from L-aspartate: step 3/5.</text>
</comment>
<proteinExistence type="inferred from homology"/>
<protein>
    <recommendedName>
        <fullName evidence="5 13">Homoserine dehydrogenase</fullName>
        <ecNumber evidence="4 13">1.1.1.3</ecNumber>
    </recommendedName>
</protein>
<dbReference type="UniPathway" id="UPA00050">
    <property type="reaction ID" value="UER00063"/>
</dbReference>
<keyword evidence="6 13" id="KW-0028">Amino-acid biosynthesis</keyword>
<dbReference type="InterPro" id="IPR019811">
    <property type="entry name" value="HDH_CS"/>
</dbReference>
<evidence type="ECO:0000256" key="2">
    <source>
        <dbReference type="ARBA" id="ARBA00005062"/>
    </source>
</evidence>
<feature type="binding site" evidence="12">
    <location>
        <position position="213"/>
    </location>
    <ligand>
        <name>L-homoserine</name>
        <dbReference type="ChEBI" id="CHEBI:57476"/>
    </ligand>
</feature>
<dbReference type="InterPro" id="IPR001342">
    <property type="entry name" value="HDH_cat"/>
</dbReference>
<evidence type="ECO:0000256" key="7">
    <source>
        <dbReference type="ARBA" id="ARBA00022697"/>
    </source>
</evidence>
<comment type="caution">
    <text evidence="18">The sequence shown here is derived from an EMBL/GenBank/DDBJ whole genome shotgun (WGS) entry which is preliminary data.</text>
</comment>
<evidence type="ECO:0000256" key="9">
    <source>
        <dbReference type="ARBA" id="ARBA00023002"/>
    </source>
</evidence>
<reference evidence="18 19" key="1">
    <citation type="submission" date="2019-02" db="EMBL/GenBank/DDBJ databases">
        <title>Deep-cultivation of Planctomycetes and their phenomic and genomic characterization uncovers novel biology.</title>
        <authorList>
            <person name="Wiegand S."/>
            <person name="Jogler M."/>
            <person name="Boedeker C."/>
            <person name="Pinto D."/>
            <person name="Vollmers J."/>
            <person name="Rivas-Marin E."/>
            <person name="Kohn T."/>
            <person name="Peeters S.H."/>
            <person name="Heuer A."/>
            <person name="Rast P."/>
            <person name="Oberbeckmann S."/>
            <person name="Bunk B."/>
            <person name="Jeske O."/>
            <person name="Meyerdierks A."/>
            <person name="Storesund J.E."/>
            <person name="Kallscheuer N."/>
            <person name="Luecker S."/>
            <person name="Lage O.M."/>
            <person name="Pohl T."/>
            <person name="Merkel B.J."/>
            <person name="Hornburger P."/>
            <person name="Mueller R.-W."/>
            <person name="Bruemmer F."/>
            <person name="Labrenz M."/>
            <person name="Spormann A.M."/>
            <person name="Op Den Camp H."/>
            <person name="Overmann J."/>
            <person name="Amann R."/>
            <person name="Jetten M.S.M."/>
            <person name="Mascher T."/>
            <person name="Medema M.H."/>
            <person name="Devos D.P."/>
            <person name="Kaster A.-K."/>
            <person name="Ovreas L."/>
            <person name="Rohde M."/>
            <person name="Galperin M.Y."/>
            <person name="Jogler C."/>
        </authorList>
    </citation>
    <scope>NUCLEOTIDE SEQUENCE [LARGE SCALE GENOMIC DNA]</scope>
    <source>
        <strain evidence="18 19">KOR42</strain>
    </source>
</reference>
<dbReference type="PANTHER" id="PTHR43331:SF1">
    <property type="entry name" value="HOMOSERINE DEHYDROGENASE"/>
    <property type="match status" value="1"/>
</dbReference>
<feature type="binding site" evidence="12">
    <location>
        <begin position="32"/>
        <end position="39"/>
    </location>
    <ligand>
        <name>NADP(+)</name>
        <dbReference type="ChEBI" id="CHEBI:58349"/>
    </ligand>
</feature>
<keyword evidence="10 13" id="KW-0486">Methionine biosynthesis</keyword>
<dbReference type="SUPFAM" id="SSF55021">
    <property type="entry name" value="ACT-like"/>
    <property type="match status" value="1"/>
</dbReference>
<evidence type="ECO:0000259" key="15">
    <source>
        <dbReference type="Pfam" id="PF00742"/>
    </source>
</evidence>
<dbReference type="FunFam" id="3.30.360.10:FF:000005">
    <property type="entry name" value="Homoserine dehydrogenase"/>
    <property type="match status" value="1"/>
</dbReference>
<dbReference type="PROSITE" id="PS01042">
    <property type="entry name" value="HOMOSER_DHGENASE"/>
    <property type="match status" value="1"/>
</dbReference>
<evidence type="ECO:0000256" key="10">
    <source>
        <dbReference type="ARBA" id="ARBA00023167"/>
    </source>
</evidence>
<accession>A0A5C5WGR3</accession>
<dbReference type="GO" id="GO:0050661">
    <property type="term" value="F:NADP binding"/>
    <property type="evidence" value="ECO:0007669"/>
    <property type="project" value="InterPro"/>
</dbReference>
<dbReference type="InterPro" id="IPR016204">
    <property type="entry name" value="HDH"/>
</dbReference>
<evidence type="ECO:0000256" key="13">
    <source>
        <dbReference type="RuleBase" id="RU000579"/>
    </source>
</evidence>
<evidence type="ECO:0000256" key="12">
    <source>
        <dbReference type="PIRSR" id="PIRSR000098-2"/>
    </source>
</evidence>
<dbReference type="PIRSF" id="PIRSF000098">
    <property type="entry name" value="Homoser_dehydrog"/>
    <property type="match status" value="1"/>
</dbReference>
<evidence type="ECO:0000256" key="3">
    <source>
        <dbReference type="ARBA" id="ARBA00006753"/>
    </source>
</evidence>
<dbReference type="CDD" id="cd04881">
    <property type="entry name" value="ACT_HSDH-Hom"/>
    <property type="match status" value="1"/>
</dbReference>
<evidence type="ECO:0000256" key="11">
    <source>
        <dbReference type="PIRSR" id="PIRSR000098-1"/>
    </source>
</evidence>
<feature type="domain" description="Homoserine dehydrogenase catalytic" evidence="15">
    <location>
        <begin position="160"/>
        <end position="338"/>
    </location>
</feature>
<dbReference type="PANTHER" id="PTHR43331">
    <property type="entry name" value="HOMOSERINE DEHYDROGENASE"/>
    <property type="match status" value="1"/>
</dbReference>
<dbReference type="SUPFAM" id="SSF55347">
    <property type="entry name" value="Glyceraldehyde-3-phosphate dehydrogenase-like, C-terminal domain"/>
    <property type="match status" value="1"/>
</dbReference>
<dbReference type="AlphaFoldDB" id="A0A5C5WGR3"/>
<dbReference type="GO" id="GO:0009088">
    <property type="term" value="P:threonine biosynthetic process"/>
    <property type="evidence" value="ECO:0007669"/>
    <property type="project" value="UniProtKB-UniPathway"/>
</dbReference>
<dbReference type="NCBIfam" id="NF004976">
    <property type="entry name" value="PRK06349.1"/>
    <property type="match status" value="1"/>
</dbReference>
<keyword evidence="7 13" id="KW-0791">Threonine biosynthesis</keyword>
<evidence type="ECO:0000259" key="17">
    <source>
        <dbReference type="Pfam" id="PF03447"/>
    </source>
</evidence>
<dbReference type="GO" id="GO:0004412">
    <property type="term" value="F:homoserine dehydrogenase activity"/>
    <property type="evidence" value="ECO:0007669"/>
    <property type="project" value="UniProtKB-EC"/>
</dbReference>
<feature type="domain" description="Aspartate/homoserine dehydrogenase NAD-binding" evidence="17">
    <location>
        <begin position="33"/>
        <end position="152"/>
    </location>
</feature>
<dbReference type="InterPro" id="IPR045865">
    <property type="entry name" value="ACT-like_dom_sf"/>
</dbReference>
<dbReference type="EMBL" id="SIHI01000016">
    <property type="protein sequence ID" value="TWT49976.1"/>
    <property type="molecule type" value="Genomic_DNA"/>
</dbReference>
<dbReference type="InterPro" id="IPR036291">
    <property type="entry name" value="NAD(P)-bd_dom_sf"/>
</dbReference>
<evidence type="ECO:0000256" key="14">
    <source>
        <dbReference type="RuleBase" id="RU004171"/>
    </source>
</evidence>
<evidence type="ECO:0000313" key="18">
    <source>
        <dbReference type="EMBL" id="TWT49976.1"/>
    </source>
</evidence>
<evidence type="ECO:0000313" key="19">
    <source>
        <dbReference type="Proteomes" id="UP000317243"/>
    </source>
</evidence>
<dbReference type="Gene3D" id="3.30.360.10">
    <property type="entry name" value="Dihydrodipicolinate Reductase, domain 2"/>
    <property type="match status" value="1"/>
</dbReference>
<dbReference type="UniPathway" id="UPA00051">
    <property type="reaction ID" value="UER00465"/>
</dbReference>
<dbReference type="GO" id="GO:0009086">
    <property type="term" value="P:methionine biosynthetic process"/>
    <property type="evidence" value="ECO:0007669"/>
    <property type="project" value="UniProtKB-KW"/>
</dbReference>
<dbReference type="EC" id="1.1.1.3" evidence="4 13"/>
<sequence length="465" mass="49838">MRRSDSPGRRCLQISSGGLKPQMSDSLRVGLIGLGTVGSGVAQILTEHAQRTAQRAGRPIEITGIAVRDASKPRPVDLAGIPVSTDPLSLAKSPDNDVIVELIGGLSPAKEIVETALEAGKDIVTANKALLCEHGNTLFSKARESGRTIAFEAAVAGGCPVIAAIGQAMSGNQIVALEAILNGTSNFILTQMLENSVSYEDAVAEAQAMGYAEADPSMDVEGTDAAQKLGILTQLAFGERLTPDMFPVQGIDELLLEDLRFADELGYAIKLLATAKLVDGCLELHTQPTLIRHSRPLAQTNGPYNMIELTGDAVGKAWFSAMGAGQMATASAVVADLVDVAVGRAALTFRRLNLWQTEQQFQYQNLEEIKRRYYFRFHVEDLPHVIADIADILGRNRISLSSVIQKEVSDEQDPSKPPIVPLVFMTHLTTEGKVRAAAKELNQVSSVRPPWLCLPVSDPQPASGE</sequence>
<keyword evidence="8 12" id="KW-0521">NADP</keyword>
<feature type="active site" description="Proton donor" evidence="11">
    <location>
        <position position="228"/>
    </location>
</feature>
<keyword evidence="9 13" id="KW-0560">Oxidoreductase</keyword>
<evidence type="ECO:0000256" key="4">
    <source>
        <dbReference type="ARBA" id="ARBA00013213"/>
    </source>
</evidence>
<evidence type="ECO:0000256" key="1">
    <source>
        <dbReference type="ARBA" id="ARBA00005056"/>
    </source>
</evidence>
<evidence type="ECO:0000259" key="16">
    <source>
        <dbReference type="Pfam" id="PF01842"/>
    </source>
</evidence>
<comment type="pathway">
    <text evidence="2 13">Amino-acid biosynthesis; L-methionine biosynthesis via de novo pathway; L-homoserine from L-aspartate: step 3/3.</text>
</comment>
<dbReference type="Pfam" id="PF00742">
    <property type="entry name" value="Homoserine_dh"/>
    <property type="match status" value="1"/>
</dbReference>
<evidence type="ECO:0000256" key="8">
    <source>
        <dbReference type="ARBA" id="ARBA00022857"/>
    </source>
</evidence>
<organism evidence="18 19">
    <name type="scientific">Thalassoglobus neptunius</name>
    <dbReference type="NCBI Taxonomy" id="1938619"/>
    <lineage>
        <taxon>Bacteria</taxon>
        <taxon>Pseudomonadati</taxon>
        <taxon>Planctomycetota</taxon>
        <taxon>Planctomycetia</taxon>
        <taxon>Planctomycetales</taxon>
        <taxon>Planctomycetaceae</taxon>
        <taxon>Thalassoglobus</taxon>
    </lineage>
</organism>
<evidence type="ECO:0000256" key="5">
    <source>
        <dbReference type="ARBA" id="ARBA00013376"/>
    </source>
</evidence>
<name>A0A5C5WGR3_9PLAN</name>
<dbReference type="InterPro" id="IPR002912">
    <property type="entry name" value="ACT_dom"/>
</dbReference>
<feature type="binding site" evidence="12">
    <location>
        <position position="128"/>
    </location>
    <ligand>
        <name>NADPH</name>
        <dbReference type="ChEBI" id="CHEBI:57783"/>
    </ligand>
</feature>
<dbReference type="Gene3D" id="3.40.50.720">
    <property type="entry name" value="NAD(P)-binding Rossmann-like Domain"/>
    <property type="match status" value="1"/>
</dbReference>
<dbReference type="SUPFAM" id="SSF51735">
    <property type="entry name" value="NAD(P)-binding Rossmann-fold domains"/>
    <property type="match status" value="1"/>
</dbReference>
<dbReference type="InterPro" id="IPR005106">
    <property type="entry name" value="Asp/hSer_DH_NAD-bd"/>
</dbReference>
<keyword evidence="19" id="KW-1185">Reference proteome</keyword>
<comment type="catalytic activity">
    <reaction evidence="13">
        <text>L-homoserine + NADP(+) = L-aspartate 4-semialdehyde + NADPH + H(+)</text>
        <dbReference type="Rhea" id="RHEA:15761"/>
        <dbReference type="ChEBI" id="CHEBI:15378"/>
        <dbReference type="ChEBI" id="CHEBI:57476"/>
        <dbReference type="ChEBI" id="CHEBI:57783"/>
        <dbReference type="ChEBI" id="CHEBI:58349"/>
        <dbReference type="ChEBI" id="CHEBI:537519"/>
        <dbReference type="EC" id="1.1.1.3"/>
    </reaction>
</comment>
<evidence type="ECO:0000256" key="6">
    <source>
        <dbReference type="ARBA" id="ARBA00022605"/>
    </source>
</evidence>
<comment type="similarity">
    <text evidence="3 14">Belongs to the homoserine dehydrogenase family.</text>
</comment>
<dbReference type="Pfam" id="PF01842">
    <property type="entry name" value="ACT"/>
    <property type="match status" value="1"/>
</dbReference>
<dbReference type="Pfam" id="PF03447">
    <property type="entry name" value="NAD_binding_3"/>
    <property type="match status" value="1"/>
</dbReference>
<dbReference type="Proteomes" id="UP000317243">
    <property type="component" value="Unassembled WGS sequence"/>
</dbReference>
<gene>
    <name evidence="18" type="primary">hom</name>
    <name evidence="18" type="ORF">KOR42_37940</name>
</gene>
<dbReference type="Gene3D" id="3.30.70.260">
    <property type="match status" value="1"/>
</dbReference>